<name>A0AA38KF85_TAXCH</name>
<feature type="compositionally biased region" description="Polar residues" evidence="1">
    <location>
        <begin position="63"/>
        <end position="76"/>
    </location>
</feature>
<dbReference type="Proteomes" id="UP000824469">
    <property type="component" value="Unassembled WGS sequence"/>
</dbReference>
<feature type="non-terminal residue" evidence="2">
    <location>
        <position position="1"/>
    </location>
</feature>
<feature type="region of interest" description="Disordered" evidence="1">
    <location>
        <begin position="49"/>
        <end position="76"/>
    </location>
</feature>
<evidence type="ECO:0000256" key="1">
    <source>
        <dbReference type="SAM" id="MobiDB-lite"/>
    </source>
</evidence>
<organism evidence="2 3">
    <name type="scientific">Taxus chinensis</name>
    <name type="common">Chinese yew</name>
    <name type="synonym">Taxus wallichiana var. chinensis</name>
    <dbReference type="NCBI Taxonomy" id="29808"/>
    <lineage>
        <taxon>Eukaryota</taxon>
        <taxon>Viridiplantae</taxon>
        <taxon>Streptophyta</taxon>
        <taxon>Embryophyta</taxon>
        <taxon>Tracheophyta</taxon>
        <taxon>Spermatophyta</taxon>
        <taxon>Pinopsida</taxon>
        <taxon>Pinidae</taxon>
        <taxon>Conifers II</taxon>
        <taxon>Cupressales</taxon>
        <taxon>Taxaceae</taxon>
        <taxon>Taxus</taxon>
    </lineage>
</organism>
<evidence type="ECO:0000313" key="2">
    <source>
        <dbReference type="EMBL" id="KAH9306003.1"/>
    </source>
</evidence>
<protein>
    <submittedName>
        <fullName evidence="2">Uncharacterized protein</fullName>
    </submittedName>
</protein>
<keyword evidence="3" id="KW-1185">Reference proteome</keyword>
<evidence type="ECO:0000313" key="3">
    <source>
        <dbReference type="Proteomes" id="UP000824469"/>
    </source>
</evidence>
<proteinExistence type="predicted"/>
<reference evidence="2 3" key="1">
    <citation type="journal article" date="2021" name="Nat. Plants">
        <title>The Taxus genome provides insights into paclitaxel biosynthesis.</title>
        <authorList>
            <person name="Xiong X."/>
            <person name="Gou J."/>
            <person name="Liao Q."/>
            <person name="Li Y."/>
            <person name="Zhou Q."/>
            <person name="Bi G."/>
            <person name="Li C."/>
            <person name="Du R."/>
            <person name="Wang X."/>
            <person name="Sun T."/>
            <person name="Guo L."/>
            <person name="Liang H."/>
            <person name="Lu P."/>
            <person name="Wu Y."/>
            <person name="Zhang Z."/>
            <person name="Ro D.K."/>
            <person name="Shang Y."/>
            <person name="Huang S."/>
            <person name="Yan J."/>
        </authorList>
    </citation>
    <scope>NUCLEOTIDE SEQUENCE [LARGE SCALE GENOMIC DNA]</scope>
    <source>
        <strain evidence="2">Ta-2019</strain>
    </source>
</reference>
<dbReference type="AlphaFoldDB" id="A0AA38KF85"/>
<accession>A0AA38KF85</accession>
<gene>
    <name evidence="2" type="ORF">KI387_010407</name>
</gene>
<dbReference type="EMBL" id="JAHRHJ020000008">
    <property type="protein sequence ID" value="KAH9306003.1"/>
    <property type="molecule type" value="Genomic_DNA"/>
</dbReference>
<sequence>NKTETEQQAESTENRELRNNVGFMLPVTFYLSAVKSASTGYNRWRLMRSASTGTDRRRLDKISVNSRQTDQSGTVR</sequence>
<comment type="caution">
    <text evidence="2">The sequence shown here is derived from an EMBL/GenBank/DDBJ whole genome shotgun (WGS) entry which is preliminary data.</text>
</comment>